<accession>A0A2S4HFA2</accession>
<evidence type="ECO:0000313" key="4">
    <source>
        <dbReference type="Proteomes" id="UP000237222"/>
    </source>
</evidence>
<gene>
    <name evidence="3" type="ORF">C0068_12620</name>
</gene>
<comment type="caution">
    <text evidence="3">The sequence shown here is derived from an EMBL/GenBank/DDBJ whole genome shotgun (WGS) entry which is preliminary data.</text>
</comment>
<proteinExistence type="predicted"/>
<dbReference type="AlphaFoldDB" id="A0A2S4HFA2"/>
<name>A0A2S4HFA2_9GAMM</name>
<evidence type="ECO:0000256" key="2">
    <source>
        <dbReference type="SAM" id="SignalP"/>
    </source>
</evidence>
<feature type="signal peptide" evidence="2">
    <location>
        <begin position="1"/>
        <end position="25"/>
    </location>
</feature>
<dbReference type="Proteomes" id="UP000237222">
    <property type="component" value="Unassembled WGS sequence"/>
</dbReference>
<dbReference type="PROSITE" id="PS51257">
    <property type="entry name" value="PROKAR_LIPOPROTEIN"/>
    <property type="match status" value="1"/>
</dbReference>
<feature type="chain" id="PRO_5015664633" evidence="2">
    <location>
        <begin position="26"/>
        <end position="181"/>
    </location>
</feature>
<feature type="region of interest" description="Disordered" evidence="1">
    <location>
        <begin position="35"/>
        <end position="54"/>
    </location>
</feature>
<dbReference type="EMBL" id="PQGG01000029">
    <property type="protein sequence ID" value="POP52371.1"/>
    <property type="molecule type" value="Genomic_DNA"/>
</dbReference>
<evidence type="ECO:0000313" key="3">
    <source>
        <dbReference type="EMBL" id="POP52371.1"/>
    </source>
</evidence>
<reference evidence="3 4" key="1">
    <citation type="submission" date="2018-01" db="EMBL/GenBank/DDBJ databases">
        <authorList>
            <person name="Yu X.-D."/>
        </authorList>
    </citation>
    <scope>NUCLEOTIDE SEQUENCE [LARGE SCALE GENOMIC DNA]</scope>
    <source>
        <strain evidence="3 4">ZX-21</strain>
    </source>
</reference>
<evidence type="ECO:0000256" key="1">
    <source>
        <dbReference type="SAM" id="MobiDB-lite"/>
    </source>
</evidence>
<organism evidence="3 4">
    <name type="scientific">Zhongshania marina</name>
    <dbReference type="NCBI Taxonomy" id="2304603"/>
    <lineage>
        <taxon>Bacteria</taxon>
        <taxon>Pseudomonadati</taxon>
        <taxon>Pseudomonadota</taxon>
        <taxon>Gammaproteobacteria</taxon>
        <taxon>Cellvibrionales</taxon>
        <taxon>Spongiibacteraceae</taxon>
        <taxon>Zhongshania</taxon>
    </lineage>
</organism>
<protein>
    <submittedName>
        <fullName evidence="3">Uncharacterized protein</fullName>
    </submittedName>
</protein>
<sequence length="181" mass="19599">MSNMKLAFLLMIIPALSACSAVSVASDNTALPTAGQSLPLSANRESNSDELVSPSSDPVIALLTKRQAWCLLPEAERLQIDAVLREQHGNASILQRLMLTSCAPAQYAEQSQTLIKSVDSALLSEAERSLLMLIDAGNRDILHSQQERDNIRSKLRETIDGISDIETQINGDARTQSGAQQ</sequence>
<keyword evidence="2" id="KW-0732">Signal</keyword>